<comment type="subcellular location">
    <subcellularLocation>
        <location evidence="1">Cell membrane</location>
        <topology evidence="1">Multi-pass membrane protein</topology>
    </subcellularLocation>
</comment>
<evidence type="ECO:0000256" key="2">
    <source>
        <dbReference type="ARBA" id="ARBA00022475"/>
    </source>
</evidence>
<evidence type="ECO:0000313" key="7">
    <source>
        <dbReference type="EMBL" id="VFK02300.1"/>
    </source>
</evidence>
<dbReference type="Pfam" id="PF03899">
    <property type="entry name" value="ATP-synt_I"/>
    <property type="match status" value="1"/>
</dbReference>
<evidence type="ECO:0000256" key="6">
    <source>
        <dbReference type="SAM" id="Phobius"/>
    </source>
</evidence>
<protein>
    <submittedName>
        <fullName evidence="8">ATP synthase protein I</fullName>
    </submittedName>
</protein>
<feature type="transmembrane region" description="Helical" evidence="6">
    <location>
        <begin position="101"/>
        <end position="121"/>
    </location>
</feature>
<dbReference type="EMBL" id="CAADFG010000341">
    <property type="protein sequence ID" value="VFK03636.1"/>
    <property type="molecule type" value="Genomic_DNA"/>
</dbReference>
<evidence type="ECO:0000256" key="1">
    <source>
        <dbReference type="ARBA" id="ARBA00004651"/>
    </source>
</evidence>
<feature type="transmembrane region" description="Helical" evidence="6">
    <location>
        <begin position="7"/>
        <end position="27"/>
    </location>
</feature>
<dbReference type="GO" id="GO:0005886">
    <property type="term" value="C:plasma membrane"/>
    <property type="evidence" value="ECO:0007669"/>
    <property type="project" value="UniProtKB-SubCell"/>
</dbReference>
<dbReference type="EMBL" id="CAADFJ010000087">
    <property type="protein sequence ID" value="VFK02300.1"/>
    <property type="molecule type" value="Genomic_DNA"/>
</dbReference>
<name>A0A450VES0_9GAMM</name>
<keyword evidence="3 6" id="KW-0812">Transmembrane</keyword>
<proteinExistence type="predicted"/>
<keyword evidence="5 6" id="KW-0472">Membrane</keyword>
<accession>A0A450VES0</accession>
<gene>
    <name evidence="9" type="ORF">BECKH772A_GA0070896_103412</name>
    <name evidence="8" type="ORF">BECKH772B_GA0070898_103432</name>
    <name evidence="7" type="ORF">BECKH772C_GA0070978_100872</name>
</gene>
<dbReference type="EMBL" id="CAADFI010000343">
    <property type="protein sequence ID" value="VFK03312.1"/>
    <property type="molecule type" value="Genomic_DNA"/>
</dbReference>
<evidence type="ECO:0000256" key="4">
    <source>
        <dbReference type="ARBA" id="ARBA00022989"/>
    </source>
</evidence>
<evidence type="ECO:0000256" key="3">
    <source>
        <dbReference type="ARBA" id="ARBA00022692"/>
    </source>
</evidence>
<dbReference type="AlphaFoldDB" id="A0A450VES0"/>
<evidence type="ECO:0000313" key="9">
    <source>
        <dbReference type="EMBL" id="VFK03636.1"/>
    </source>
</evidence>
<organism evidence="8">
    <name type="scientific">Candidatus Kentrum eta</name>
    <dbReference type="NCBI Taxonomy" id="2126337"/>
    <lineage>
        <taxon>Bacteria</taxon>
        <taxon>Pseudomonadati</taxon>
        <taxon>Pseudomonadota</taxon>
        <taxon>Gammaproteobacteria</taxon>
        <taxon>Candidatus Kentrum</taxon>
    </lineage>
</organism>
<reference evidence="8" key="1">
    <citation type="submission" date="2019-02" db="EMBL/GenBank/DDBJ databases">
        <authorList>
            <person name="Gruber-Vodicka R. H."/>
            <person name="Seah K. B. B."/>
        </authorList>
    </citation>
    <scope>NUCLEOTIDE SEQUENCE</scope>
    <source>
        <strain evidence="7">BECK_SA2B12</strain>
        <strain evidence="9">BECK_SA2B15</strain>
        <strain evidence="8">BECK_SA2B20</strain>
    </source>
</reference>
<dbReference type="PROSITE" id="PS51257">
    <property type="entry name" value="PROKAR_LIPOPROTEIN"/>
    <property type="match status" value="1"/>
</dbReference>
<keyword evidence="2" id="KW-1003">Cell membrane</keyword>
<feature type="transmembrane region" description="Helical" evidence="6">
    <location>
        <begin position="33"/>
        <end position="50"/>
    </location>
</feature>
<evidence type="ECO:0000256" key="5">
    <source>
        <dbReference type="ARBA" id="ARBA00023136"/>
    </source>
</evidence>
<feature type="transmembrane region" description="Helical" evidence="6">
    <location>
        <begin position="71"/>
        <end position="95"/>
    </location>
</feature>
<sequence>MQSDQVKLFLGLQVVLILLVGVAYLITSGCFEALSAVYGGSMAVFSTWMLTRRIHFAAEVAKNTPGREVAVLYRGVIQRFLFMLSLFIMGIAVLALEPVPLLIGFAVPQGAFLLSICFPVFRFSGWYSRNQG</sequence>
<dbReference type="InterPro" id="IPR005598">
    <property type="entry name" value="ATP_synth_I"/>
</dbReference>
<evidence type="ECO:0000313" key="8">
    <source>
        <dbReference type="EMBL" id="VFK03312.1"/>
    </source>
</evidence>
<keyword evidence="4 6" id="KW-1133">Transmembrane helix</keyword>